<dbReference type="PANTHER" id="PTHR30146:SF24">
    <property type="entry name" value="XYLOSE OPERON REGULATORY PROTEIN"/>
    <property type="match status" value="1"/>
</dbReference>
<keyword evidence="2" id="KW-0238">DNA-binding</keyword>
<dbReference type="PROSITE" id="PS50887">
    <property type="entry name" value="GGDEF"/>
    <property type="match status" value="1"/>
</dbReference>
<dbReference type="PANTHER" id="PTHR30146">
    <property type="entry name" value="LACI-RELATED TRANSCRIPTIONAL REPRESSOR"/>
    <property type="match status" value="1"/>
</dbReference>
<accession>A0A1I3MWD3</accession>
<dbReference type="InterPro" id="IPR043128">
    <property type="entry name" value="Rev_trsase/Diguanyl_cyclase"/>
</dbReference>
<dbReference type="Gene3D" id="3.40.50.2300">
    <property type="match status" value="2"/>
</dbReference>
<evidence type="ECO:0000313" key="5">
    <source>
        <dbReference type="EMBL" id="SFJ01307.1"/>
    </source>
</evidence>
<dbReference type="Proteomes" id="UP000182737">
    <property type="component" value="Unassembled WGS sequence"/>
</dbReference>
<dbReference type="InterPro" id="IPR028082">
    <property type="entry name" value="Peripla_BP_I"/>
</dbReference>
<organism evidence="5 6">
    <name type="scientific">Treponema bryantii</name>
    <dbReference type="NCBI Taxonomy" id="163"/>
    <lineage>
        <taxon>Bacteria</taxon>
        <taxon>Pseudomonadati</taxon>
        <taxon>Spirochaetota</taxon>
        <taxon>Spirochaetia</taxon>
        <taxon>Spirochaetales</taxon>
        <taxon>Treponemataceae</taxon>
        <taxon>Treponema</taxon>
    </lineage>
</organism>
<dbReference type="InterPro" id="IPR000160">
    <property type="entry name" value="GGDEF_dom"/>
</dbReference>
<evidence type="ECO:0000313" key="6">
    <source>
        <dbReference type="Proteomes" id="UP000182737"/>
    </source>
</evidence>
<dbReference type="CDD" id="cd06267">
    <property type="entry name" value="PBP1_LacI_sugar_binding-like"/>
    <property type="match status" value="1"/>
</dbReference>
<protein>
    <submittedName>
        <fullName evidence="5">Diguanylate cyclase (GGDEF) domain-containing protein</fullName>
    </submittedName>
</protein>
<dbReference type="EMBL" id="FORI01000011">
    <property type="protein sequence ID" value="SFJ01307.1"/>
    <property type="molecule type" value="Genomic_DNA"/>
</dbReference>
<keyword evidence="1" id="KW-0805">Transcription regulation</keyword>
<dbReference type="Pfam" id="PF13377">
    <property type="entry name" value="Peripla_BP_3"/>
    <property type="match status" value="1"/>
</dbReference>
<dbReference type="AlphaFoldDB" id="A0A1I3MWD3"/>
<dbReference type="SMART" id="SM00267">
    <property type="entry name" value="GGDEF"/>
    <property type="match status" value="1"/>
</dbReference>
<feature type="domain" description="GGDEF" evidence="4">
    <location>
        <begin position="515"/>
        <end position="644"/>
    </location>
</feature>
<dbReference type="SUPFAM" id="SSF55073">
    <property type="entry name" value="Nucleotide cyclase"/>
    <property type="match status" value="1"/>
</dbReference>
<dbReference type="CDD" id="cd01949">
    <property type="entry name" value="GGDEF"/>
    <property type="match status" value="1"/>
</dbReference>
<evidence type="ECO:0000256" key="1">
    <source>
        <dbReference type="ARBA" id="ARBA00023015"/>
    </source>
</evidence>
<evidence type="ECO:0000256" key="2">
    <source>
        <dbReference type="ARBA" id="ARBA00023125"/>
    </source>
</evidence>
<dbReference type="Pfam" id="PF00990">
    <property type="entry name" value="GGDEF"/>
    <property type="match status" value="1"/>
</dbReference>
<name>A0A1I3MWD3_9SPIR</name>
<dbReference type="Gene3D" id="3.30.70.270">
    <property type="match status" value="1"/>
</dbReference>
<sequence>MYNIAVLVHNFSVEYTDHVLQGIYRYFSTKDNVRVFFVQTFTPHLANGLYDYQYWAGVEYLKSNCIDEVIIVSNTYCLYKSRDELKELIRPFFARKVVSIGMNLEEPGVYYTTARCDSVYDEIVGHLKNEHGCTKIGFFSANQVQSQEAEERYEAFKNALKKHGLDFHEEWVLSGAFTKSSAFAELQSKFKKKEDVKFEAILCANDLMGMAVLDYFSELGIKIPSEMKVFGFDNTSHSILSIPSLATVDQSIEEQGYAAAEFGYRLLEEKNSDLPKFVNTELKAIYRRSCGCEDFQEQKKRDVFRAAMSHYEEERRIANLFDVIKGTSSLSDFAESFKSIIGTSGFSKLMVFVLKEPVKVMQYDDFKAPSEARILLNVDTGNNIAQYYEESGYINLKETLFVHEKLNLDAGCYIFQPVMLGSMQYGYLFCKAERTDFGMNSILLKIITSVIVQAYDYTMTIKQKLLLESLNKELQARNLDLSISSKTDELTQLLNRRGFMEYGQKLIFFSEEVSTDGIVFFADLDGLKYINDHFGHECGDKAIQAAADVLRTTFRKMDVIGRLSGDEFGIIASGMDFIFLDKLREKIDTLCAEATERNKFPFRLSMSIGAAIFTPQYKDLNELLTFADQNLYEQKKIHHERHKN</sequence>
<dbReference type="InterPro" id="IPR029787">
    <property type="entry name" value="Nucleotide_cyclase"/>
</dbReference>
<gene>
    <name evidence="5" type="ORF">SAMN04487775_11112</name>
</gene>
<dbReference type="GO" id="GO:0003700">
    <property type="term" value="F:DNA-binding transcription factor activity"/>
    <property type="evidence" value="ECO:0007669"/>
    <property type="project" value="TreeGrafter"/>
</dbReference>
<evidence type="ECO:0000259" key="4">
    <source>
        <dbReference type="PROSITE" id="PS50887"/>
    </source>
</evidence>
<keyword evidence="3" id="KW-0804">Transcription</keyword>
<dbReference type="NCBIfam" id="TIGR00254">
    <property type="entry name" value="GGDEF"/>
    <property type="match status" value="1"/>
</dbReference>
<keyword evidence="6" id="KW-1185">Reference proteome</keyword>
<dbReference type="OrthoDB" id="353812at2"/>
<dbReference type="InterPro" id="IPR046335">
    <property type="entry name" value="LacI/GalR-like_sensor"/>
</dbReference>
<dbReference type="RefSeq" id="WP_074933233.1">
    <property type="nucleotide sequence ID" value="NZ_FORI01000011.1"/>
</dbReference>
<dbReference type="GO" id="GO:0000976">
    <property type="term" value="F:transcription cis-regulatory region binding"/>
    <property type="evidence" value="ECO:0007669"/>
    <property type="project" value="TreeGrafter"/>
</dbReference>
<dbReference type="SUPFAM" id="SSF53822">
    <property type="entry name" value="Periplasmic binding protein-like I"/>
    <property type="match status" value="1"/>
</dbReference>
<proteinExistence type="predicted"/>
<reference evidence="6" key="1">
    <citation type="submission" date="2016-10" db="EMBL/GenBank/DDBJ databases">
        <authorList>
            <person name="Varghese N."/>
            <person name="Submissions S."/>
        </authorList>
    </citation>
    <scope>NUCLEOTIDE SEQUENCE [LARGE SCALE GENOMIC DNA]</scope>
    <source>
        <strain evidence="6">XBD1002</strain>
    </source>
</reference>
<evidence type="ECO:0000256" key="3">
    <source>
        <dbReference type="ARBA" id="ARBA00023163"/>
    </source>
</evidence>